<dbReference type="InterPro" id="IPR022929">
    <property type="entry name" value="Put_MntP"/>
</dbReference>
<keyword evidence="6 8" id="KW-0472">Membrane</keyword>
<proteinExistence type="inferred from homology"/>
<evidence type="ECO:0000256" key="5">
    <source>
        <dbReference type="ARBA" id="ARBA00023065"/>
    </source>
</evidence>
<comment type="subcellular location">
    <subcellularLocation>
        <location evidence="8">Cell membrane</location>
        <topology evidence="8">Multi-pass membrane protein</topology>
    </subcellularLocation>
</comment>
<keyword evidence="4 8" id="KW-1133">Transmembrane helix</keyword>
<feature type="transmembrane region" description="Helical" evidence="8">
    <location>
        <begin position="133"/>
        <end position="153"/>
    </location>
</feature>
<dbReference type="InterPro" id="IPR003810">
    <property type="entry name" value="Mntp/YtaF"/>
</dbReference>
<comment type="caution">
    <text evidence="9">The sequence shown here is derived from an EMBL/GenBank/DDBJ whole genome shotgun (WGS) entry which is preliminary data.</text>
</comment>
<dbReference type="GO" id="GO:0005384">
    <property type="term" value="F:manganese ion transmembrane transporter activity"/>
    <property type="evidence" value="ECO:0007669"/>
    <property type="project" value="UniProtKB-UniRule"/>
</dbReference>
<keyword evidence="1 8" id="KW-0813">Transport</keyword>
<evidence type="ECO:0000256" key="8">
    <source>
        <dbReference type="HAMAP-Rule" id="MF_01521"/>
    </source>
</evidence>
<evidence type="ECO:0000313" key="9">
    <source>
        <dbReference type="EMBL" id="HBJ09956.1"/>
    </source>
</evidence>
<evidence type="ECO:0000256" key="4">
    <source>
        <dbReference type="ARBA" id="ARBA00022989"/>
    </source>
</evidence>
<dbReference type="PANTHER" id="PTHR35529">
    <property type="entry name" value="MANGANESE EFFLUX PUMP MNTP-RELATED"/>
    <property type="match status" value="1"/>
</dbReference>
<comment type="similarity">
    <text evidence="8">Belongs to the MntP (TC 9.B.29) family.</text>
</comment>
<evidence type="ECO:0000256" key="7">
    <source>
        <dbReference type="ARBA" id="ARBA00023211"/>
    </source>
</evidence>
<keyword evidence="5 8" id="KW-0406">Ion transport</keyword>
<sequence length="188" mass="20680">MSIFELLILAIGLSMDSFAVSVTSGVVLKPFRMSSVLKIASFLAIFQGAMPLIGWCIGREFQKYIQDYDHWVAFGVLLILGINMIREGRSKDEETPCCFNPAKTKTLLGLSVATSIDALAVGVSFAFLSMNMFAPTAIIIGITFACSMIALYLGRYCGRRLKHRAEMLGGVILILIGTKILIEHLFFQ</sequence>
<name>A0A316R4B3_9BACT</name>
<feature type="transmembrane region" description="Helical" evidence="8">
    <location>
        <begin position="6"/>
        <end position="28"/>
    </location>
</feature>
<dbReference type="HAMAP" id="MF_01521">
    <property type="entry name" value="MntP_pump"/>
    <property type="match status" value="1"/>
</dbReference>
<keyword evidence="2 8" id="KW-1003">Cell membrane</keyword>
<comment type="function">
    <text evidence="8">Probably functions as a manganese efflux pump.</text>
</comment>
<evidence type="ECO:0000313" key="10">
    <source>
        <dbReference type="Proteomes" id="UP000262954"/>
    </source>
</evidence>
<feature type="transmembrane region" description="Helical" evidence="8">
    <location>
        <begin position="107"/>
        <end position="127"/>
    </location>
</feature>
<accession>A0A316R4B3</accession>
<evidence type="ECO:0000256" key="6">
    <source>
        <dbReference type="ARBA" id="ARBA00023136"/>
    </source>
</evidence>
<dbReference type="RefSeq" id="WP_297304120.1">
    <property type="nucleotide sequence ID" value="NZ_CAUAJF010000005.1"/>
</dbReference>
<organism evidence="9 10">
    <name type="scientific">Coprobacter fastidiosus</name>
    <dbReference type="NCBI Taxonomy" id="1099853"/>
    <lineage>
        <taxon>Bacteria</taxon>
        <taxon>Pseudomonadati</taxon>
        <taxon>Bacteroidota</taxon>
        <taxon>Bacteroidia</taxon>
        <taxon>Bacteroidales</taxon>
        <taxon>Barnesiellaceae</taxon>
        <taxon>Coprobacter</taxon>
    </lineage>
</organism>
<feature type="transmembrane region" description="Helical" evidence="8">
    <location>
        <begin position="70"/>
        <end position="86"/>
    </location>
</feature>
<dbReference type="EMBL" id="DNWC01000166">
    <property type="protein sequence ID" value="HBJ09956.1"/>
    <property type="molecule type" value="Genomic_DNA"/>
</dbReference>
<keyword evidence="3 8" id="KW-0812">Transmembrane</keyword>
<evidence type="ECO:0000256" key="1">
    <source>
        <dbReference type="ARBA" id="ARBA00022448"/>
    </source>
</evidence>
<feature type="transmembrane region" description="Helical" evidence="8">
    <location>
        <begin position="40"/>
        <end position="58"/>
    </location>
</feature>
<dbReference type="Proteomes" id="UP000262954">
    <property type="component" value="Unassembled WGS sequence"/>
</dbReference>
<protein>
    <recommendedName>
        <fullName evidence="8">Putative manganese efflux pump MntP</fullName>
    </recommendedName>
</protein>
<evidence type="ECO:0000256" key="3">
    <source>
        <dbReference type="ARBA" id="ARBA00022692"/>
    </source>
</evidence>
<keyword evidence="7 8" id="KW-0464">Manganese</keyword>
<dbReference type="AlphaFoldDB" id="A0A316R4B3"/>
<dbReference type="Pfam" id="PF02659">
    <property type="entry name" value="Mntp"/>
    <property type="match status" value="1"/>
</dbReference>
<feature type="transmembrane region" description="Helical" evidence="8">
    <location>
        <begin position="165"/>
        <end position="187"/>
    </location>
</feature>
<reference evidence="9 10" key="1">
    <citation type="journal article" date="2018" name="Nat. Biotechnol.">
        <title>A standardized bacterial taxonomy based on genome phylogeny substantially revises the tree of life.</title>
        <authorList>
            <person name="Parks D.H."/>
            <person name="Chuvochina M."/>
            <person name="Waite D.W."/>
            <person name="Rinke C."/>
            <person name="Skarshewski A."/>
            <person name="Chaumeil P.A."/>
            <person name="Hugenholtz P."/>
        </authorList>
    </citation>
    <scope>NUCLEOTIDE SEQUENCE [LARGE SCALE GENOMIC DNA]</scope>
    <source>
        <strain evidence="9">UBA11482</strain>
    </source>
</reference>
<gene>
    <name evidence="8" type="primary">mntP</name>
    <name evidence="9" type="ORF">DDY73_13245</name>
</gene>
<evidence type="ECO:0000256" key="2">
    <source>
        <dbReference type="ARBA" id="ARBA00022475"/>
    </source>
</evidence>
<dbReference type="PANTHER" id="PTHR35529:SF1">
    <property type="entry name" value="MANGANESE EFFLUX PUMP MNTP-RELATED"/>
    <property type="match status" value="1"/>
</dbReference>
<dbReference type="GO" id="GO:0005886">
    <property type="term" value="C:plasma membrane"/>
    <property type="evidence" value="ECO:0007669"/>
    <property type="project" value="UniProtKB-SubCell"/>
</dbReference>